<dbReference type="Pfam" id="PF05764">
    <property type="entry name" value="YL1"/>
    <property type="match status" value="1"/>
</dbReference>
<proteinExistence type="inferred from homology"/>
<feature type="domain" description="Vps72/YL1 C-terminal" evidence="3">
    <location>
        <begin position="378"/>
        <end position="407"/>
    </location>
</feature>
<evidence type="ECO:0000313" key="5">
    <source>
        <dbReference type="Proteomes" id="UP001362999"/>
    </source>
</evidence>
<dbReference type="PANTHER" id="PTHR13275">
    <property type="entry name" value="YL-1 PROTEIN TRANSCRIPTION FACTOR-LIKE 1"/>
    <property type="match status" value="1"/>
</dbReference>
<feature type="compositionally biased region" description="Polar residues" evidence="2">
    <location>
        <begin position="332"/>
        <end position="342"/>
    </location>
</feature>
<dbReference type="Proteomes" id="UP001362999">
    <property type="component" value="Unassembled WGS sequence"/>
</dbReference>
<comment type="caution">
    <text evidence="4">The sequence shown here is derived from an EMBL/GenBank/DDBJ whole genome shotgun (WGS) entry which is preliminary data.</text>
</comment>
<feature type="region of interest" description="Disordered" evidence="2">
    <location>
        <begin position="1"/>
        <end position="139"/>
    </location>
</feature>
<evidence type="ECO:0000256" key="2">
    <source>
        <dbReference type="SAM" id="MobiDB-lite"/>
    </source>
</evidence>
<sequence length="439" mass="49055">MDVDEPQPQEESLVSRRSRRSTAGNRMEAAMAEMELEVHTKDADDDVDFTNDKDEEDVFDEDFESTDEEAQENELASESAAQEEDKRARKVARTRLEKVTQAAHARNKATFKPQLEEASPSKAKRRVSLGRAVDAATGKAIAERPTTHRQSMRKHTILNTTLTETRLKRSEEKKALQAPKKAVEVRKVSQAELIAQALDAEEGNIIQHRDYLKIEEEKRRRVRVVRPTVEGPLLRWTSRGERAPVPVPPPPPPPPPAAPAYGYSGGYVFPAFASTSQSSPFVPYQAPYNNNTSTSTPAMPVPPPTRMERVERNYVEHIITKSSELPKDSRGARTQSASTEISKPSWSATMEALFGSHVDWENVKVYSGRNRPMSRPTQICPLTGRVAQYRDPRTGVPFADIGAYETLTKILNHEFVWSAELGAYTRAEVPVTKPKAVGD</sequence>
<evidence type="ECO:0000259" key="3">
    <source>
        <dbReference type="SMART" id="SM00993"/>
    </source>
</evidence>
<dbReference type="InterPro" id="IPR046757">
    <property type="entry name" value="YL1_N"/>
</dbReference>
<name>A0AAW0DW10_9AGAR</name>
<dbReference type="PANTHER" id="PTHR13275:SF4">
    <property type="entry name" value="VACUOLAR PROTEIN SORTING-ASSOCIATED PROTEIN 72 HOMOLOG"/>
    <property type="match status" value="1"/>
</dbReference>
<accession>A0AAW0DW10</accession>
<evidence type="ECO:0000256" key="1">
    <source>
        <dbReference type="ARBA" id="ARBA00006832"/>
    </source>
</evidence>
<feature type="compositionally biased region" description="Acidic residues" evidence="2">
    <location>
        <begin position="43"/>
        <end position="72"/>
    </location>
</feature>
<dbReference type="GO" id="GO:0005634">
    <property type="term" value="C:nucleus"/>
    <property type="evidence" value="ECO:0007669"/>
    <property type="project" value="TreeGrafter"/>
</dbReference>
<evidence type="ECO:0000313" key="4">
    <source>
        <dbReference type="EMBL" id="KAK7055451.1"/>
    </source>
</evidence>
<comment type="similarity">
    <text evidence="1">Belongs to the VPS72/YL1 family.</text>
</comment>
<feature type="region of interest" description="Disordered" evidence="2">
    <location>
        <begin position="323"/>
        <end position="342"/>
    </location>
</feature>
<dbReference type="AlphaFoldDB" id="A0AAW0DW10"/>
<protein>
    <submittedName>
        <fullName evidence="4">YL1 nuclear protein-domain-containing protein</fullName>
    </submittedName>
</protein>
<reference evidence="4 5" key="1">
    <citation type="journal article" date="2024" name="J Genomics">
        <title>Draft genome sequencing and assembly of Favolaschia claudopus CIRM-BRFM 2984 isolated from oak limbs.</title>
        <authorList>
            <person name="Navarro D."/>
            <person name="Drula E."/>
            <person name="Chaduli D."/>
            <person name="Cazenave R."/>
            <person name="Ahrendt S."/>
            <person name="Wang J."/>
            <person name="Lipzen A."/>
            <person name="Daum C."/>
            <person name="Barry K."/>
            <person name="Grigoriev I.V."/>
            <person name="Favel A."/>
            <person name="Rosso M.N."/>
            <person name="Martin F."/>
        </authorList>
    </citation>
    <scope>NUCLEOTIDE SEQUENCE [LARGE SCALE GENOMIC DNA]</scope>
    <source>
        <strain evidence="4 5">CIRM-BRFM 2984</strain>
    </source>
</reference>
<dbReference type="InterPro" id="IPR013272">
    <property type="entry name" value="Vps72/YL1_C"/>
</dbReference>
<dbReference type="EMBL" id="JAWWNJ010000005">
    <property type="protein sequence ID" value="KAK7055451.1"/>
    <property type="molecule type" value="Genomic_DNA"/>
</dbReference>
<organism evidence="4 5">
    <name type="scientific">Favolaschia claudopus</name>
    <dbReference type="NCBI Taxonomy" id="2862362"/>
    <lineage>
        <taxon>Eukaryota</taxon>
        <taxon>Fungi</taxon>
        <taxon>Dikarya</taxon>
        <taxon>Basidiomycota</taxon>
        <taxon>Agaricomycotina</taxon>
        <taxon>Agaricomycetes</taxon>
        <taxon>Agaricomycetidae</taxon>
        <taxon>Agaricales</taxon>
        <taxon>Marasmiineae</taxon>
        <taxon>Mycenaceae</taxon>
        <taxon>Favolaschia</taxon>
    </lineage>
</organism>
<dbReference type="Pfam" id="PF08265">
    <property type="entry name" value="YL1_C"/>
    <property type="match status" value="1"/>
</dbReference>
<gene>
    <name evidence="4" type="ORF">R3P38DRAFT_2847120</name>
</gene>
<dbReference type="SMART" id="SM00993">
    <property type="entry name" value="YL1_C"/>
    <property type="match status" value="1"/>
</dbReference>
<keyword evidence="5" id="KW-1185">Reference proteome</keyword>